<dbReference type="Proteomes" id="UP000275078">
    <property type="component" value="Unassembled WGS sequence"/>
</dbReference>
<name>A0A3N4HWC3_ASCIM</name>
<evidence type="ECO:0000256" key="1">
    <source>
        <dbReference type="SAM" id="MobiDB-lite"/>
    </source>
</evidence>
<organism evidence="2 3">
    <name type="scientific">Ascobolus immersus RN42</name>
    <dbReference type="NCBI Taxonomy" id="1160509"/>
    <lineage>
        <taxon>Eukaryota</taxon>
        <taxon>Fungi</taxon>
        <taxon>Dikarya</taxon>
        <taxon>Ascomycota</taxon>
        <taxon>Pezizomycotina</taxon>
        <taxon>Pezizomycetes</taxon>
        <taxon>Pezizales</taxon>
        <taxon>Ascobolaceae</taxon>
        <taxon>Ascobolus</taxon>
    </lineage>
</organism>
<protein>
    <submittedName>
        <fullName evidence="2">Uncharacterized protein</fullName>
    </submittedName>
</protein>
<gene>
    <name evidence="2" type="ORF">BJ508DRAFT_171267</name>
</gene>
<dbReference type="AlphaFoldDB" id="A0A3N4HWC3"/>
<feature type="region of interest" description="Disordered" evidence="1">
    <location>
        <begin position="26"/>
        <end position="51"/>
    </location>
</feature>
<evidence type="ECO:0000313" key="2">
    <source>
        <dbReference type="EMBL" id="RPA77396.1"/>
    </source>
</evidence>
<proteinExistence type="predicted"/>
<evidence type="ECO:0000313" key="3">
    <source>
        <dbReference type="Proteomes" id="UP000275078"/>
    </source>
</evidence>
<keyword evidence="3" id="KW-1185">Reference proteome</keyword>
<feature type="compositionally biased region" description="Basic and acidic residues" evidence="1">
    <location>
        <begin position="37"/>
        <end position="51"/>
    </location>
</feature>
<accession>A0A3N4HWC3</accession>
<sequence>MGKQKQLLPFSFSQAYGSSAQARAQRQTNICSAAESRPQKDSFDLTSKHDFPPLPTAFDSYTPRVRSKKKGDGLGSDSCLTFNNRTEMLQMYDQMKELHGVTDELEAEYRKCGFIKSKQDWVERRLSFLRKNGFRKLPTSSEYMEWLWDSMIPESQDFDECNPGVIAYFDSMSEEEFNACRYEG</sequence>
<dbReference type="EMBL" id="ML119727">
    <property type="protein sequence ID" value="RPA77396.1"/>
    <property type="molecule type" value="Genomic_DNA"/>
</dbReference>
<reference evidence="2 3" key="1">
    <citation type="journal article" date="2018" name="Nat. Ecol. Evol.">
        <title>Pezizomycetes genomes reveal the molecular basis of ectomycorrhizal truffle lifestyle.</title>
        <authorList>
            <person name="Murat C."/>
            <person name="Payen T."/>
            <person name="Noel B."/>
            <person name="Kuo A."/>
            <person name="Morin E."/>
            <person name="Chen J."/>
            <person name="Kohler A."/>
            <person name="Krizsan K."/>
            <person name="Balestrini R."/>
            <person name="Da Silva C."/>
            <person name="Montanini B."/>
            <person name="Hainaut M."/>
            <person name="Levati E."/>
            <person name="Barry K.W."/>
            <person name="Belfiori B."/>
            <person name="Cichocki N."/>
            <person name="Clum A."/>
            <person name="Dockter R.B."/>
            <person name="Fauchery L."/>
            <person name="Guy J."/>
            <person name="Iotti M."/>
            <person name="Le Tacon F."/>
            <person name="Lindquist E.A."/>
            <person name="Lipzen A."/>
            <person name="Malagnac F."/>
            <person name="Mello A."/>
            <person name="Molinier V."/>
            <person name="Miyauchi S."/>
            <person name="Poulain J."/>
            <person name="Riccioni C."/>
            <person name="Rubini A."/>
            <person name="Sitrit Y."/>
            <person name="Splivallo R."/>
            <person name="Traeger S."/>
            <person name="Wang M."/>
            <person name="Zifcakova L."/>
            <person name="Wipf D."/>
            <person name="Zambonelli A."/>
            <person name="Paolocci F."/>
            <person name="Nowrousian M."/>
            <person name="Ottonello S."/>
            <person name="Baldrian P."/>
            <person name="Spatafora J.W."/>
            <person name="Henrissat B."/>
            <person name="Nagy L.G."/>
            <person name="Aury J.M."/>
            <person name="Wincker P."/>
            <person name="Grigoriev I.V."/>
            <person name="Bonfante P."/>
            <person name="Martin F.M."/>
        </authorList>
    </citation>
    <scope>NUCLEOTIDE SEQUENCE [LARGE SCALE GENOMIC DNA]</scope>
    <source>
        <strain evidence="2 3">RN42</strain>
    </source>
</reference>